<dbReference type="PANTHER" id="PTHR12953">
    <property type="entry name" value="MEMBRANE PROTEIN CH1 RELATED"/>
    <property type="match status" value="1"/>
</dbReference>
<dbReference type="RefSeq" id="XP_034009500.1">
    <property type="nucleotide sequence ID" value="XM_034158658.1"/>
</dbReference>
<evidence type="ECO:0000256" key="9">
    <source>
        <dbReference type="ARBA" id="ARBA00064635"/>
    </source>
</evidence>
<dbReference type="GO" id="GO:0003676">
    <property type="term" value="F:nucleic acid binding"/>
    <property type="evidence" value="ECO:0007669"/>
    <property type="project" value="InterPro"/>
</dbReference>
<evidence type="ECO:0000256" key="4">
    <source>
        <dbReference type="ARBA" id="ARBA00022824"/>
    </source>
</evidence>
<dbReference type="InterPro" id="IPR045120">
    <property type="entry name" value="Suco/Slp1-like"/>
</dbReference>
<comment type="similarity">
    <text evidence="8">Belongs to the SLP1 family.</text>
</comment>
<dbReference type="SUPFAM" id="SSF49785">
    <property type="entry name" value="Galactose-binding domain-like"/>
    <property type="match status" value="1"/>
</dbReference>
<dbReference type="PANTHER" id="PTHR12953:SF0">
    <property type="entry name" value="SUN DOMAIN-CONTAINING OSSIFICATION FACTOR"/>
    <property type="match status" value="1"/>
</dbReference>
<organism evidence="13 14">
    <name type="scientific">Diutina rugosa</name>
    <name type="common">Yeast</name>
    <name type="synonym">Candida rugosa</name>
    <dbReference type="NCBI Taxonomy" id="5481"/>
    <lineage>
        <taxon>Eukaryota</taxon>
        <taxon>Fungi</taxon>
        <taxon>Dikarya</taxon>
        <taxon>Ascomycota</taxon>
        <taxon>Saccharomycotina</taxon>
        <taxon>Pichiomycetes</taxon>
        <taxon>Debaryomycetaceae</taxon>
        <taxon>Diutina</taxon>
    </lineage>
</organism>
<evidence type="ECO:0000313" key="14">
    <source>
        <dbReference type="Proteomes" id="UP000449547"/>
    </source>
</evidence>
<evidence type="ECO:0000256" key="2">
    <source>
        <dbReference type="ARBA" id="ARBA00022692"/>
    </source>
</evidence>
<evidence type="ECO:0000313" key="13">
    <source>
        <dbReference type="EMBL" id="KAA8896640.1"/>
    </source>
</evidence>
<comment type="subunit">
    <text evidence="9">Interacts with EMP65.</text>
</comment>
<dbReference type="GO" id="GO:0032259">
    <property type="term" value="P:methylation"/>
    <property type="evidence" value="ECO:0007669"/>
    <property type="project" value="InterPro"/>
</dbReference>
<evidence type="ECO:0000256" key="8">
    <source>
        <dbReference type="ARBA" id="ARBA00061226"/>
    </source>
</evidence>
<dbReference type="PROSITE" id="PS51469">
    <property type="entry name" value="SUN"/>
    <property type="match status" value="1"/>
</dbReference>
<dbReference type="Pfam" id="PF07738">
    <property type="entry name" value="Sad1_UNC"/>
    <property type="match status" value="1"/>
</dbReference>
<dbReference type="InterPro" id="IPR012919">
    <property type="entry name" value="SUN_dom"/>
</dbReference>
<dbReference type="InterPro" id="IPR002052">
    <property type="entry name" value="DNA_methylase_N6_adenine_CS"/>
</dbReference>
<dbReference type="Gene3D" id="2.60.120.260">
    <property type="entry name" value="Galactose-binding domain-like"/>
    <property type="match status" value="1"/>
</dbReference>
<evidence type="ECO:0000256" key="3">
    <source>
        <dbReference type="ARBA" id="ARBA00022729"/>
    </source>
</evidence>
<dbReference type="EMBL" id="SWFT01000163">
    <property type="protein sequence ID" value="KAA8896640.1"/>
    <property type="molecule type" value="Genomic_DNA"/>
</dbReference>
<evidence type="ECO:0000256" key="6">
    <source>
        <dbReference type="ARBA" id="ARBA00023136"/>
    </source>
</evidence>
<protein>
    <recommendedName>
        <fullName evidence="10">SUN-like protein 1</fullName>
    </recommendedName>
</protein>
<dbReference type="GO" id="GO:0008168">
    <property type="term" value="F:methyltransferase activity"/>
    <property type="evidence" value="ECO:0007669"/>
    <property type="project" value="InterPro"/>
</dbReference>
<keyword evidence="2 11" id="KW-0812">Transmembrane</keyword>
<name>A0A642UEX7_DIURU</name>
<feature type="transmembrane region" description="Helical" evidence="11">
    <location>
        <begin position="528"/>
        <end position="548"/>
    </location>
</feature>
<dbReference type="OMA" id="YVIIELC"/>
<comment type="subcellular location">
    <subcellularLocation>
        <location evidence="1">Endoplasmic reticulum membrane</location>
        <topology evidence="1">Single-pass type I membrane protein</topology>
    </subcellularLocation>
</comment>
<proteinExistence type="inferred from homology"/>
<dbReference type="AlphaFoldDB" id="A0A642UEX7"/>
<keyword evidence="4" id="KW-0256">Endoplasmic reticulum</keyword>
<evidence type="ECO:0000256" key="7">
    <source>
        <dbReference type="ARBA" id="ARBA00023180"/>
    </source>
</evidence>
<keyword evidence="14" id="KW-1185">Reference proteome</keyword>
<evidence type="ECO:0000256" key="5">
    <source>
        <dbReference type="ARBA" id="ARBA00022989"/>
    </source>
</evidence>
<evidence type="ECO:0000256" key="10">
    <source>
        <dbReference type="ARBA" id="ARBA00075366"/>
    </source>
</evidence>
<comment type="caution">
    <text evidence="13">The sequence shown here is derived from an EMBL/GenBank/DDBJ whole genome shotgun (WGS) entry which is preliminary data.</text>
</comment>
<evidence type="ECO:0000259" key="12">
    <source>
        <dbReference type="PROSITE" id="PS51469"/>
    </source>
</evidence>
<keyword evidence="6 11" id="KW-0472">Membrane</keyword>
<keyword evidence="7" id="KW-0325">Glycoprotein</keyword>
<dbReference type="Proteomes" id="UP000449547">
    <property type="component" value="Unassembled WGS sequence"/>
</dbReference>
<dbReference type="GeneID" id="54784303"/>
<dbReference type="GO" id="GO:0005789">
    <property type="term" value="C:endoplasmic reticulum membrane"/>
    <property type="evidence" value="ECO:0007669"/>
    <property type="project" value="UniProtKB-SubCell"/>
</dbReference>
<keyword evidence="5 11" id="KW-1133">Transmembrane helix</keyword>
<dbReference type="VEuPathDB" id="FungiDB:DIURU_005652"/>
<dbReference type="InterPro" id="IPR008979">
    <property type="entry name" value="Galactose-bd-like_sf"/>
</dbReference>
<dbReference type="GO" id="GO:0034975">
    <property type="term" value="P:protein folding in endoplasmic reticulum"/>
    <property type="evidence" value="ECO:0007669"/>
    <property type="project" value="TreeGrafter"/>
</dbReference>
<evidence type="ECO:0000256" key="11">
    <source>
        <dbReference type="SAM" id="Phobius"/>
    </source>
</evidence>
<dbReference type="FunFam" id="2.60.120.260:FF:000099">
    <property type="entry name" value="Uncharacterized protein, isoform C"/>
    <property type="match status" value="1"/>
</dbReference>
<dbReference type="OrthoDB" id="266334at2759"/>
<gene>
    <name evidence="13" type="ORF">DIURU_005652</name>
</gene>
<evidence type="ECO:0000256" key="1">
    <source>
        <dbReference type="ARBA" id="ARBA00004115"/>
    </source>
</evidence>
<reference evidence="13 14" key="1">
    <citation type="submission" date="2019-07" db="EMBL/GenBank/DDBJ databases">
        <title>Genome assembly of two rare yeast pathogens: Diutina rugosa and Trichomonascus ciferrii.</title>
        <authorList>
            <person name="Mixao V."/>
            <person name="Saus E."/>
            <person name="Hansen A."/>
            <person name="Lass-Flor C."/>
            <person name="Gabaldon T."/>
        </authorList>
    </citation>
    <scope>NUCLEOTIDE SEQUENCE [LARGE SCALE GENOMIC DNA]</scope>
    <source>
        <strain evidence="13 14">CBS 613</strain>
    </source>
</reference>
<keyword evidence="3" id="KW-0732">Signal</keyword>
<sequence>MSSTDTGLKSEIMMNTTGWSTPIISLESSSISQDSSSLSSEDIGVDSVHKDHVLDTSIDQNLLHESLFQSNGSEVILDGTQEVTSNASVSQSSDVSSSPISIEMIEPPSTPILQRPSQDGKFDTENTTNVSLFDDISFLESNRLIFEAAAHEGSDLLSSNDSQGFMSFEEWKKHKQQPENGTNASVSANVKVVSKSVTKPKAPQKRFNFASADCAATVVDTSGKGAGAILNENKDSYLLNECHSEHQFVVIELCQEIYVESVVIGNYEFFSSQFKDVRISVSDVFPSAKWWILGEFTADNFRNVQQFLIESPKIWARYLKIEVLSHYGNEYYCPISVVRAHGKTMMEDAKEDTPLDNNYFVEASIEPPQLDKCIINPPYLGLSQFLQDINSTNTSQGYDSCDAEPIISTSLESQQESVYKSIMKRLTLLESNATLSLLYIEEQSKLLSEAFVNLEKRQSLNFDSLVASFNHTISTSLLNFRSNYAHLHQEYSKLLSMQKQTHEEIVRDTKYKLSFLSGELSFQERVSLFNSVIIICMLIYVVITRQAYVDDVKDRARLPNHLRQHRVKRPGRRRRRRVHYVHH</sequence>
<feature type="domain" description="SUN" evidence="12">
    <location>
        <begin position="189"/>
        <end position="345"/>
    </location>
</feature>
<dbReference type="PROSITE" id="PS00092">
    <property type="entry name" value="N6_MTASE"/>
    <property type="match status" value="1"/>
</dbReference>
<accession>A0A642UEX7</accession>